<dbReference type="RefSeq" id="WP_042272706.1">
    <property type="nucleotide sequence ID" value="NZ_CP138994.1"/>
</dbReference>
<keyword evidence="3" id="KW-0813">Transport</keyword>
<proteinExistence type="inferred from homology"/>
<dbReference type="FunFam" id="1.10.3470.10:FF:000001">
    <property type="entry name" value="Vitamin B12 ABC transporter permease BtuC"/>
    <property type="match status" value="1"/>
</dbReference>
<name>A0A081DGN2_NONUL</name>
<evidence type="ECO:0000256" key="6">
    <source>
        <dbReference type="ARBA" id="ARBA00022989"/>
    </source>
</evidence>
<dbReference type="Gene3D" id="1.10.3470.10">
    <property type="entry name" value="ABC transporter involved in vitamin B12 uptake, BtuC"/>
    <property type="match status" value="1"/>
</dbReference>
<feature type="transmembrane region" description="Helical" evidence="8">
    <location>
        <begin position="55"/>
        <end position="75"/>
    </location>
</feature>
<comment type="similarity">
    <text evidence="2">Belongs to the binding-protein-dependent transport system permease family. FecCD subfamily.</text>
</comment>
<evidence type="ECO:0000256" key="2">
    <source>
        <dbReference type="ARBA" id="ARBA00007935"/>
    </source>
</evidence>
<dbReference type="Proteomes" id="UP000028980">
    <property type="component" value="Unassembled WGS sequence"/>
</dbReference>
<evidence type="ECO:0000256" key="1">
    <source>
        <dbReference type="ARBA" id="ARBA00004651"/>
    </source>
</evidence>
<reference evidence="9 10" key="1">
    <citation type="journal article" date="2014" name="Genome Announc.">
        <title>Draft Genome Sequences of Marine Flavobacterium Nonlabens Strains NR17, NR24, NR27, NR32, NR33, and Ara13.</title>
        <authorList>
            <person name="Nakanishi M."/>
            <person name="Meirelles P."/>
            <person name="Suzuki R."/>
            <person name="Takatani N."/>
            <person name="Mino S."/>
            <person name="Suda W."/>
            <person name="Oshima K."/>
            <person name="Hattori M."/>
            <person name="Ohkuma M."/>
            <person name="Hosokawa M."/>
            <person name="Miyashita K."/>
            <person name="Thompson F.L."/>
            <person name="Niwa A."/>
            <person name="Sawabe T."/>
            <person name="Sawabe T."/>
        </authorList>
    </citation>
    <scope>NUCLEOTIDE SEQUENCE [LARGE SCALE GENOMIC DNA]</scope>
    <source>
        <strain evidence="10">JCM19296</strain>
    </source>
</reference>
<feature type="transmembrane region" description="Helical" evidence="8">
    <location>
        <begin position="87"/>
        <end position="111"/>
    </location>
</feature>
<keyword evidence="6 8" id="KW-1133">Transmembrane helix</keyword>
<feature type="transmembrane region" description="Helical" evidence="8">
    <location>
        <begin position="278"/>
        <end position="298"/>
    </location>
</feature>
<feature type="transmembrane region" description="Helical" evidence="8">
    <location>
        <begin position="236"/>
        <end position="258"/>
    </location>
</feature>
<comment type="caution">
    <text evidence="9">The sequence shown here is derived from an EMBL/GenBank/DDBJ whole genome shotgun (WGS) entry which is preliminary data.</text>
</comment>
<dbReference type="GO" id="GO:0022857">
    <property type="term" value="F:transmembrane transporter activity"/>
    <property type="evidence" value="ECO:0007669"/>
    <property type="project" value="InterPro"/>
</dbReference>
<evidence type="ECO:0000313" key="10">
    <source>
        <dbReference type="Proteomes" id="UP000028980"/>
    </source>
</evidence>
<keyword evidence="7 8" id="KW-0472">Membrane</keyword>
<dbReference type="InterPro" id="IPR000522">
    <property type="entry name" value="ABC_transptr_permease_BtuC"/>
</dbReference>
<dbReference type="SUPFAM" id="SSF81345">
    <property type="entry name" value="ABC transporter involved in vitamin B12 uptake, BtuC"/>
    <property type="match status" value="1"/>
</dbReference>
<dbReference type="Pfam" id="PF01032">
    <property type="entry name" value="FecCD"/>
    <property type="match status" value="1"/>
</dbReference>
<comment type="subcellular location">
    <subcellularLocation>
        <location evidence="1">Cell membrane</location>
        <topology evidence="1">Multi-pass membrane protein</topology>
    </subcellularLocation>
</comment>
<dbReference type="AlphaFoldDB" id="A0A081DGN2"/>
<dbReference type="InterPro" id="IPR037294">
    <property type="entry name" value="ABC_BtuC-like"/>
</dbReference>
<feature type="transmembrane region" description="Helical" evidence="8">
    <location>
        <begin position="305"/>
        <end position="326"/>
    </location>
</feature>
<evidence type="ECO:0000256" key="3">
    <source>
        <dbReference type="ARBA" id="ARBA00022448"/>
    </source>
</evidence>
<feature type="transmembrane region" description="Helical" evidence="8">
    <location>
        <begin position="146"/>
        <end position="168"/>
    </location>
</feature>
<sequence length="333" mass="35363">MKNKVLFLLIIAVIVLFIADICLGTVFIKPHKIWDVLIGANNSASENYIITQMRLPRAVMAILTGAGLAIAGLLMQTLFRNPLAGPFVLGISSGAGLGVALVVMGSAVLGISAVSGLGLVTASVIGSILVMMLIILMSLRIKDTMGLLIVGLMVGSLSSAIVGILSYFSSSEQLKRYVFWSLGSLGNLEWSDILILTVILLISSLLVIIILKPLNAMLLGETYARSLGINIKSTRWIIIIITSLLAGSITAFAGPIAFIGLAVPHLARLLLPTVNHKILIPTAVLLGASLLLACDIISQLPFSNYSLPINAVTSLLGAPLVIWLILRKRNLHF</sequence>
<evidence type="ECO:0000256" key="5">
    <source>
        <dbReference type="ARBA" id="ARBA00022692"/>
    </source>
</evidence>
<evidence type="ECO:0000256" key="7">
    <source>
        <dbReference type="ARBA" id="ARBA00023136"/>
    </source>
</evidence>
<keyword evidence="5 8" id="KW-0812">Transmembrane</keyword>
<dbReference type="PANTHER" id="PTHR30472:SF41">
    <property type="entry name" value="TRANSPORT SYSTEM PERMEASE PROTEIN"/>
    <property type="match status" value="1"/>
</dbReference>
<feature type="transmembrane region" description="Helical" evidence="8">
    <location>
        <begin position="117"/>
        <end position="139"/>
    </location>
</feature>
<evidence type="ECO:0000256" key="4">
    <source>
        <dbReference type="ARBA" id="ARBA00022475"/>
    </source>
</evidence>
<keyword evidence="4" id="KW-1003">Cell membrane</keyword>
<dbReference type="GO" id="GO:0005886">
    <property type="term" value="C:plasma membrane"/>
    <property type="evidence" value="ECO:0007669"/>
    <property type="project" value="UniProtKB-SubCell"/>
</dbReference>
<accession>A0A081DGN2</accession>
<dbReference type="GO" id="GO:0033214">
    <property type="term" value="P:siderophore-iron import into cell"/>
    <property type="evidence" value="ECO:0007669"/>
    <property type="project" value="TreeGrafter"/>
</dbReference>
<dbReference type="EMBL" id="BBLG01000024">
    <property type="protein sequence ID" value="GAK78078.1"/>
    <property type="molecule type" value="Genomic_DNA"/>
</dbReference>
<protein>
    <submittedName>
        <fullName evidence="9">Vitamin B12 ABC transporter</fullName>
    </submittedName>
</protein>
<evidence type="ECO:0000313" key="9">
    <source>
        <dbReference type="EMBL" id="GAK78078.1"/>
    </source>
</evidence>
<dbReference type="PANTHER" id="PTHR30472">
    <property type="entry name" value="FERRIC ENTEROBACTIN TRANSPORT SYSTEM PERMEASE PROTEIN"/>
    <property type="match status" value="1"/>
</dbReference>
<organism evidence="9 10">
    <name type="scientific">Nonlabens ulvanivorans</name>
    <name type="common">Persicivirga ulvanivorans</name>
    <dbReference type="NCBI Taxonomy" id="906888"/>
    <lineage>
        <taxon>Bacteria</taxon>
        <taxon>Pseudomonadati</taxon>
        <taxon>Bacteroidota</taxon>
        <taxon>Flavobacteriia</taxon>
        <taxon>Flavobacteriales</taxon>
        <taxon>Flavobacteriaceae</taxon>
        <taxon>Nonlabens</taxon>
    </lineage>
</organism>
<feature type="transmembrane region" description="Helical" evidence="8">
    <location>
        <begin position="193"/>
        <end position="215"/>
    </location>
</feature>
<gene>
    <name evidence="9" type="ORF">JCM19296_3687</name>
</gene>
<dbReference type="CDD" id="cd06550">
    <property type="entry name" value="TM_ABC_iron-siderophores_like"/>
    <property type="match status" value="1"/>
</dbReference>
<evidence type="ECO:0000256" key="8">
    <source>
        <dbReference type="SAM" id="Phobius"/>
    </source>
</evidence>